<dbReference type="GO" id="GO:0016746">
    <property type="term" value="F:acyltransferase activity"/>
    <property type="evidence" value="ECO:0007669"/>
    <property type="project" value="UniProtKB-KW"/>
</dbReference>
<dbReference type="InterPro" id="IPR031165">
    <property type="entry name" value="GNAT_YJDJ"/>
</dbReference>
<evidence type="ECO:0000313" key="2">
    <source>
        <dbReference type="EMBL" id="MEW9624151.1"/>
    </source>
</evidence>
<evidence type="ECO:0000313" key="3">
    <source>
        <dbReference type="Proteomes" id="UP001556170"/>
    </source>
</evidence>
<dbReference type="EC" id="2.3.1.-" evidence="2"/>
<dbReference type="PANTHER" id="PTHR31435">
    <property type="entry name" value="PROTEIN NATD1"/>
    <property type="match status" value="1"/>
</dbReference>
<dbReference type="InterPro" id="IPR045057">
    <property type="entry name" value="Gcn5-rel_NAT"/>
</dbReference>
<name>A0ABV3QNG9_9GAMM</name>
<protein>
    <submittedName>
        <fullName evidence="2">GNAT family N-acetyltransferase</fullName>
        <ecNumber evidence="2">2.3.1.-</ecNumber>
    </submittedName>
</protein>
<organism evidence="2 3">
    <name type="scientific">Rhodanobacter geophilus</name>
    <dbReference type="NCBI Taxonomy" id="3162488"/>
    <lineage>
        <taxon>Bacteria</taxon>
        <taxon>Pseudomonadati</taxon>
        <taxon>Pseudomonadota</taxon>
        <taxon>Gammaproteobacteria</taxon>
        <taxon>Lysobacterales</taxon>
        <taxon>Rhodanobacteraceae</taxon>
        <taxon>Rhodanobacter</taxon>
    </lineage>
</organism>
<keyword evidence="2" id="KW-0808">Transferase</keyword>
<dbReference type="Gene3D" id="3.40.630.30">
    <property type="match status" value="1"/>
</dbReference>
<dbReference type="SUPFAM" id="SSF55729">
    <property type="entry name" value="Acyl-CoA N-acyltransferases (Nat)"/>
    <property type="match status" value="1"/>
</dbReference>
<sequence length="91" mass="10020">MHLDIQHNRAAQRFEVDVEGTLCVLDYTLAEGGMAITHTLVPPPVGGRGVAGELVRTALDFARANGWKVTPLCSYAEAWMERHPDYADLRA</sequence>
<proteinExistence type="predicted"/>
<dbReference type="PROSITE" id="PS51729">
    <property type="entry name" value="GNAT_YJDJ"/>
    <property type="match status" value="1"/>
</dbReference>
<keyword evidence="2" id="KW-0012">Acyltransferase</keyword>
<dbReference type="RefSeq" id="WP_367844459.1">
    <property type="nucleotide sequence ID" value="NZ_JBFOHL010000006.1"/>
</dbReference>
<dbReference type="Pfam" id="PF14542">
    <property type="entry name" value="Acetyltransf_CG"/>
    <property type="match status" value="1"/>
</dbReference>
<dbReference type="InterPro" id="IPR016181">
    <property type="entry name" value="Acyl_CoA_acyltransferase"/>
</dbReference>
<keyword evidence="3" id="KW-1185">Reference proteome</keyword>
<dbReference type="Proteomes" id="UP001556170">
    <property type="component" value="Unassembled WGS sequence"/>
</dbReference>
<dbReference type="PANTHER" id="PTHR31435:SF9">
    <property type="entry name" value="PROTEIN NATD1"/>
    <property type="match status" value="1"/>
</dbReference>
<feature type="domain" description="N-acetyltransferase" evidence="1">
    <location>
        <begin position="6"/>
        <end position="91"/>
    </location>
</feature>
<reference evidence="2 3" key="1">
    <citation type="submission" date="2024-06" db="EMBL/GenBank/DDBJ databases">
        <authorList>
            <person name="Woo H."/>
        </authorList>
    </citation>
    <scope>NUCLEOTIDE SEQUENCE [LARGE SCALE GENOMIC DNA]</scope>
    <source>
        <strain evidence="2 3">S2-g</strain>
    </source>
</reference>
<accession>A0ABV3QNG9</accession>
<evidence type="ECO:0000259" key="1">
    <source>
        <dbReference type="PROSITE" id="PS51729"/>
    </source>
</evidence>
<gene>
    <name evidence="2" type="ORF">ABQJ56_07910</name>
</gene>
<comment type="caution">
    <text evidence="2">The sequence shown here is derived from an EMBL/GenBank/DDBJ whole genome shotgun (WGS) entry which is preliminary data.</text>
</comment>
<dbReference type="EMBL" id="JBFOHL010000006">
    <property type="protein sequence ID" value="MEW9624151.1"/>
    <property type="molecule type" value="Genomic_DNA"/>
</dbReference>